<dbReference type="GO" id="GO:0046872">
    <property type="term" value="F:metal ion binding"/>
    <property type="evidence" value="ECO:0007669"/>
    <property type="project" value="UniProtKB-KW"/>
</dbReference>
<dbReference type="InterPro" id="IPR014314">
    <property type="entry name" value="Succ_DH_cytb556"/>
</dbReference>
<evidence type="ECO:0000313" key="14">
    <source>
        <dbReference type="EMBL" id="SIR02993.1"/>
    </source>
</evidence>
<feature type="transmembrane region" description="Helical" evidence="13">
    <location>
        <begin position="68"/>
        <end position="86"/>
    </location>
</feature>
<reference evidence="15" key="1">
    <citation type="submission" date="2017-01" db="EMBL/GenBank/DDBJ databases">
        <authorList>
            <person name="Varghese N."/>
            <person name="Submissions S."/>
        </authorList>
    </citation>
    <scope>NUCLEOTIDE SEQUENCE [LARGE SCALE GENOMIC DNA]</scope>
    <source>
        <strain evidence="15">UM1</strain>
    </source>
</reference>
<protein>
    <recommendedName>
        <fullName evidence="4">Succinate dehydrogenase cytochrome b556 subunit</fullName>
    </recommendedName>
</protein>
<dbReference type="InterPro" id="IPR018495">
    <property type="entry name" value="Succ_DH_cyt_bsu_CS"/>
</dbReference>
<dbReference type="GO" id="GO:0006099">
    <property type="term" value="P:tricarboxylic acid cycle"/>
    <property type="evidence" value="ECO:0007669"/>
    <property type="project" value="InterPro"/>
</dbReference>
<dbReference type="PIRSF" id="PIRSF000178">
    <property type="entry name" value="SDH_cyt_b560"/>
    <property type="match status" value="1"/>
</dbReference>
<evidence type="ECO:0000256" key="10">
    <source>
        <dbReference type="ARBA" id="ARBA00023136"/>
    </source>
</evidence>
<dbReference type="InterPro" id="IPR000701">
    <property type="entry name" value="SuccDH_FuR_B_TM-su"/>
</dbReference>
<dbReference type="RefSeq" id="WP_076588250.1">
    <property type="nucleotide sequence ID" value="NZ_FTLW01000005.1"/>
</dbReference>
<evidence type="ECO:0000256" key="12">
    <source>
        <dbReference type="PIRSR" id="PIRSR000178-1"/>
    </source>
</evidence>
<evidence type="ECO:0000256" key="2">
    <source>
        <dbReference type="ARBA" id="ARBA00004141"/>
    </source>
</evidence>
<name>A0A1N6XL04_9GAMM</name>
<evidence type="ECO:0000313" key="15">
    <source>
        <dbReference type="Proteomes" id="UP000241788"/>
    </source>
</evidence>
<dbReference type="GO" id="GO:0009055">
    <property type="term" value="F:electron transfer activity"/>
    <property type="evidence" value="ECO:0007669"/>
    <property type="project" value="InterPro"/>
</dbReference>
<feature type="binding site" description="axial binding residue" evidence="12">
    <location>
        <position position="84"/>
    </location>
    <ligand>
        <name>heme</name>
        <dbReference type="ChEBI" id="CHEBI:30413"/>
        <note>ligand shared with second transmembrane subunit</note>
    </ligand>
    <ligandPart>
        <name>Fe</name>
        <dbReference type="ChEBI" id="CHEBI:18248"/>
    </ligandPart>
</feature>
<evidence type="ECO:0000256" key="11">
    <source>
        <dbReference type="ARBA" id="ARBA00025912"/>
    </source>
</evidence>
<keyword evidence="15" id="KW-1185">Reference proteome</keyword>
<evidence type="ECO:0000256" key="7">
    <source>
        <dbReference type="ARBA" id="ARBA00022723"/>
    </source>
</evidence>
<dbReference type="CDD" id="cd03499">
    <property type="entry name" value="SQR_TypeC_SdhC"/>
    <property type="match status" value="1"/>
</dbReference>
<keyword evidence="5 12" id="KW-0349">Heme</keyword>
<dbReference type="NCBIfam" id="TIGR02970">
    <property type="entry name" value="succ_dehyd_cytB"/>
    <property type="match status" value="1"/>
</dbReference>
<dbReference type="Pfam" id="PF01127">
    <property type="entry name" value="Sdh_cyt"/>
    <property type="match status" value="1"/>
</dbReference>
<dbReference type="PROSITE" id="PS01001">
    <property type="entry name" value="SDH_CYT_2"/>
    <property type="match status" value="1"/>
</dbReference>
<dbReference type="InterPro" id="IPR034804">
    <property type="entry name" value="SQR/QFR_C/D"/>
</dbReference>
<evidence type="ECO:0000256" key="8">
    <source>
        <dbReference type="ARBA" id="ARBA00022989"/>
    </source>
</evidence>
<evidence type="ECO:0000256" key="9">
    <source>
        <dbReference type="ARBA" id="ARBA00023004"/>
    </source>
</evidence>
<feature type="transmembrane region" description="Helical" evidence="13">
    <location>
        <begin position="107"/>
        <end position="127"/>
    </location>
</feature>
<comment type="subunit">
    <text evidence="11">Part of an enzyme complex containing four subunits: a flavoprotein, an iron-sulfur protein, plus two membrane-anchoring proteins, SdhC and SdhD. The complex can form homotrimers.</text>
</comment>
<evidence type="ECO:0000256" key="13">
    <source>
        <dbReference type="SAM" id="Phobius"/>
    </source>
</evidence>
<evidence type="ECO:0000256" key="6">
    <source>
        <dbReference type="ARBA" id="ARBA00022692"/>
    </source>
</evidence>
<feature type="transmembrane region" description="Helical" evidence="13">
    <location>
        <begin position="28"/>
        <end position="48"/>
    </location>
</feature>
<proteinExistence type="inferred from homology"/>
<keyword evidence="7 12" id="KW-0479">Metal-binding</keyword>
<accession>A0A1N6XL04</accession>
<dbReference type="PANTHER" id="PTHR10978">
    <property type="entry name" value="SUCCINATE DEHYDROGENASE CYTOCHROME B560 SUBUNIT"/>
    <property type="match status" value="1"/>
</dbReference>
<evidence type="ECO:0000256" key="3">
    <source>
        <dbReference type="ARBA" id="ARBA00007244"/>
    </source>
</evidence>
<keyword evidence="9 12" id="KW-0408">Iron</keyword>
<dbReference type="Proteomes" id="UP000241788">
    <property type="component" value="Unassembled WGS sequence"/>
</dbReference>
<dbReference type="GO" id="GO:0016020">
    <property type="term" value="C:membrane"/>
    <property type="evidence" value="ECO:0007669"/>
    <property type="project" value="UniProtKB-SubCell"/>
</dbReference>
<comment type="subcellular location">
    <subcellularLocation>
        <location evidence="2">Membrane</location>
        <topology evidence="2">Multi-pass membrane protein</topology>
    </subcellularLocation>
</comment>
<evidence type="ECO:0000256" key="1">
    <source>
        <dbReference type="ARBA" id="ARBA00004050"/>
    </source>
</evidence>
<evidence type="ECO:0000256" key="5">
    <source>
        <dbReference type="ARBA" id="ARBA00022617"/>
    </source>
</evidence>
<dbReference type="STRING" id="1604334.SAMN05421546_2268"/>
<keyword evidence="6 13" id="KW-0812">Transmembrane</keyword>
<evidence type="ECO:0000256" key="4">
    <source>
        <dbReference type="ARBA" id="ARBA00020076"/>
    </source>
</evidence>
<dbReference type="SUPFAM" id="SSF81343">
    <property type="entry name" value="Fumarate reductase respiratory complex transmembrane subunits"/>
    <property type="match status" value="1"/>
</dbReference>
<dbReference type="Gene3D" id="1.20.1300.10">
    <property type="entry name" value="Fumarate reductase/succinate dehydrogenase, transmembrane subunit"/>
    <property type="match status" value="1"/>
</dbReference>
<dbReference type="OrthoDB" id="9799441at2"/>
<dbReference type="EMBL" id="FTLW01000005">
    <property type="protein sequence ID" value="SIR02993.1"/>
    <property type="molecule type" value="Genomic_DNA"/>
</dbReference>
<comment type="cofactor">
    <cofactor evidence="12">
        <name>heme</name>
        <dbReference type="ChEBI" id="CHEBI:30413"/>
    </cofactor>
    <text evidence="12">The heme is bound between the two transmembrane subunits.</text>
</comment>
<organism evidence="14 15">
    <name type="scientific">Solilutibacter tolerans</name>
    <dbReference type="NCBI Taxonomy" id="1604334"/>
    <lineage>
        <taxon>Bacteria</taxon>
        <taxon>Pseudomonadati</taxon>
        <taxon>Pseudomonadota</taxon>
        <taxon>Gammaproteobacteria</taxon>
        <taxon>Lysobacterales</taxon>
        <taxon>Lysobacteraceae</taxon>
        <taxon>Solilutibacter</taxon>
    </lineage>
</organism>
<comment type="function">
    <text evidence="1">Membrane-anchoring subunit of succinate dehydrogenase (SDH).</text>
</comment>
<keyword evidence="10 13" id="KW-0472">Membrane</keyword>
<dbReference type="PANTHER" id="PTHR10978:SF5">
    <property type="entry name" value="SUCCINATE DEHYDROGENASE CYTOCHROME B560 SUBUNIT, MITOCHONDRIAL"/>
    <property type="match status" value="1"/>
</dbReference>
<sequence>MASQDKRPISPFMLGQTYRLQITSVMSLMHRLSGVLLAFAAFGFSWWIMSIALGGSYAECATAVTSSLLGKITLFVISLALMYHLFNGIRHLAWDAGFGFKIPQVYASGYTVLALTVISTLVLWFVAMSGGAA</sequence>
<dbReference type="AlphaFoldDB" id="A0A1N6XL04"/>
<gene>
    <name evidence="14" type="ORF">SAMN05421546_2268</name>
</gene>
<comment type="similarity">
    <text evidence="3">Belongs to the cytochrome b560 family.</text>
</comment>
<keyword evidence="8 13" id="KW-1133">Transmembrane helix</keyword>